<keyword evidence="3 5" id="KW-0732">Signal</keyword>
<proteinExistence type="inferred from homology"/>
<dbReference type="PANTHER" id="PTHR30632:SF0">
    <property type="entry name" value="SULFATE-BINDING PROTEIN"/>
    <property type="match status" value="1"/>
</dbReference>
<organism evidence="6 7">
    <name type="scientific">Parafrankia irregularis</name>
    <dbReference type="NCBI Taxonomy" id="795642"/>
    <lineage>
        <taxon>Bacteria</taxon>
        <taxon>Bacillati</taxon>
        <taxon>Actinomycetota</taxon>
        <taxon>Actinomycetes</taxon>
        <taxon>Frankiales</taxon>
        <taxon>Frankiaceae</taxon>
        <taxon>Parafrankia</taxon>
    </lineage>
</organism>
<gene>
    <name evidence="6" type="ORF">Ga0074812_101194</name>
</gene>
<dbReference type="Gene3D" id="3.40.190.10">
    <property type="entry name" value="Periplasmic binding protein-like II"/>
    <property type="match status" value="2"/>
</dbReference>
<dbReference type="Pfam" id="PF13531">
    <property type="entry name" value="SBP_bac_11"/>
    <property type="match status" value="1"/>
</dbReference>
<dbReference type="PANTHER" id="PTHR30632">
    <property type="entry name" value="MOLYBDATE-BINDING PERIPLASMIC PROTEIN"/>
    <property type="match status" value="1"/>
</dbReference>
<dbReference type="RefSeq" id="WP_054567299.1">
    <property type="nucleotide sequence ID" value="NZ_FAOZ01000001.1"/>
</dbReference>
<evidence type="ECO:0000313" key="7">
    <source>
        <dbReference type="Proteomes" id="UP000198802"/>
    </source>
</evidence>
<dbReference type="NCBIfam" id="TIGR01256">
    <property type="entry name" value="modA"/>
    <property type="match status" value="1"/>
</dbReference>
<feature type="binding site" evidence="4">
    <location>
        <position position="211"/>
    </location>
    <ligand>
        <name>molybdate</name>
        <dbReference type="ChEBI" id="CHEBI:36264"/>
    </ligand>
</feature>
<feature type="signal peptide" evidence="5">
    <location>
        <begin position="1"/>
        <end position="27"/>
    </location>
</feature>
<dbReference type="InterPro" id="IPR005950">
    <property type="entry name" value="ModA"/>
</dbReference>
<sequence length="277" mass="27908">MIRTGRKARVSRLAVPLVLVPALALVAAGCGSDDDDDTATAAPSASVTASAEPHKITVLAAASLTETFTTLGKQFEAAHPGTTVTFSFAASSALAQQINSGAPADVFASASAKNMTEVVDAGNATGPTTFATNSLEIAVPADNPAKIDEIGDLDEAGVKVALCEAQVPCGVAATTVLEKAGEKVTPVTYGADVKAVLTSVSLGEVDAGLVYQTDVASADPKKVIGVEIPADVNAKTSYPIVALKESKDAETAKAFVDYVLSADGTKVLTEAGFGPAK</sequence>
<evidence type="ECO:0000256" key="1">
    <source>
        <dbReference type="ARBA" id="ARBA00009175"/>
    </source>
</evidence>
<protein>
    <submittedName>
        <fullName evidence="6">Molybdate transport system substrate-binding protein</fullName>
    </submittedName>
</protein>
<dbReference type="InterPro" id="IPR050682">
    <property type="entry name" value="ModA/WtpA"/>
</dbReference>
<keyword evidence="2 4" id="KW-0479">Metal-binding</keyword>
<evidence type="ECO:0000256" key="4">
    <source>
        <dbReference type="PIRSR" id="PIRSR004846-1"/>
    </source>
</evidence>
<dbReference type="GO" id="GO:0046872">
    <property type="term" value="F:metal ion binding"/>
    <property type="evidence" value="ECO:0007669"/>
    <property type="project" value="UniProtKB-KW"/>
</dbReference>
<comment type="similarity">
    <text evidence="1">Belongs to the bacterial solute-binding protein ModA family.</text>
</comment>
<accession>A0A0S4QDI0</accession>
<dbReference type="PIRSF" id="PIRSF004846">
    <property type="entry name" value="ModA"/>
    <property type="match status" value="1"/>
</dbReference>
<evidence type="ECO:0000256" key="2">
    <source>
        <dbReference type="ARBA" id="ARBA00022723"/>
    </source>
</evidence>
<dbReference type="EMBL" id="FAOZ01000001">
    <property type="protein sequence ID" value="CUU53696.1"/>
    <property type="molecule type" value="Genomic_DNA"/>
</dbReference>
<evidence type="ECO:0000256" key="5">
    <source>
        <dbReference type="SAM" id="SignalP"/>
    </source>
</evidence>
<evidence type="ECO:0000313" key="6">
    <source>
        <dbReference type="EMBL" id="CUU53696.1"/>
    </source>
</evidence>
<feature type="chain" id="PRO_5039581631" evidence="5">
    <location>
        <begin position="28"/>
        <end position="277"/>
    </location>
</feature>
<dbReference type="AlphaFoldDB" id="A0A0S4QDI0"/>
<dbReference type="SUPFAM" id="SSF53850">
    <property type="entry name" value="Periplasmic binding protein-like II"/>
    <property type="match status" value="1"/>
</dbReference>
<dbReference type="PROSITE" id="PS51257">
    <property type="entry name" value="PROKAR_LIPOPROTEIN"/>
    <property type="match status" value="1"/>
</dbReference>
<dbReference type="GO" id="GO:0030973">
    <property type="term" value="F:molybdate ion binding"/>
    <property type="evidence" value="ECO:0007669"/>
    <property type="project" value="TreeGrafter"/>
</dbReference>
<feature type="binding site" evidence="4">
    <location>
        <position position="193"/>
    </location>
    <ligand>
        <name>molybdate</name>
        <dbReference type="ChEBI" id="CHEBI:36264"/>
    </ligand>
</feature>
<keyword evidence="7" id="KW-1185">Reference proteome</keyword>
<feature type="binding site" evidence="4">
    <location>
        <position position="63"/>
    </location>
    <ligand>
        <name>molybdate</name>
        <dbReference type="ChEBI" id="CHEBI:36264"/>
    </ligand>
</feature>
<feature type="binding site" evidence="4">
    <location>
        <position position="91"/>
    </location>
    <ligand>
        <name>molybdate</name>
        <dbReference type="ChEBI" id="CHEBI:36264"/>
    </ligand>
</feature>
<dbReference type="GO" id="GO:0015689">
    <property type="term" value="P:molybdate ion transport"/>
    <property type="evidence" value="ECO:0007669"/>
    <property type="project" value="InterPro"/>
</dbReference>
<dbReference type="Proteomes" id="UP000198802">
    <property type="component" value="Unassembled WGS sequence"/>
</dbReference>
<name>A0A0S4QDI0_9ACTN</name>
<keyword evidence="4" id="KW-0500">Molybdenum</keyword>
<reference evidence="7" key="1">
    <citation type="submission" date="2015-11" db="EMBL/GenBank/DDBJ databases">
        <authorList>
            <person name="Varghese N."/>
        </authorList>
    </citation>
    <scope>NUCLEOTIDE SEQUENCE [LARGE SCALE GENOMIC DNA]</scope>
    <source>
        <strain evidence="7">DSM 45899</strain>
    </source>
</reference>
<evidence type="ECO:0000256" key="3">
    <source>
        <dbReference type="ARBA" id="ARBA00022729"/>
    </source>
</evidence>